<reference evidence="1 2" key="1">
    <citation type="journal article" date="2007" name="Science">
        <title>Sea anemone genome reveals ancestral eumetazoan gene repertoire and genomic organization.</title>
        <authorList>
            <person name="Putnam N.H."/>
            <person name="Srivastava M."/>
            <person name="Hellsten U."/>
            <person name="Dirks B."/>
            <person name="Chapman J."/>
            <person name="Salamov A."/>
            <person name="Terry A."/>
            <person name="Shapiro H."/>
            <person name="Lindquist E."/>
            <person name="Kapitonov V.V."/>
            <person name="Jurka J."/>
            <person name="Genikhovich G."/>
            <person name="Grigoriev I.V."/>
            <person name="Lucas S.M."/>
            <person name="Steele R.E."/>
            <person name="Finnerty J.R."/>
            <person name="Technau U."/>
            <person name="Martindale M.Q."/>
            <person name="Rokhsar D.S."/>
        </authorList>
    </citation>
    <scope>NUCLEOTIDE SEQUENCE [LARGE SCALE GENOMIC DNA]</scope>
    <source>
        <strain evidence="2">CH2 X CH6</strain>
    </source>
</reference>
<dbReference type="SUPFAM" id="SSF56784">
    <property type="entry name" value="HAD-like"/>
    <property type="match status" value="1"/>
</dbReference>
<dbReference type="InterPro" id="IPR023214">
    <property type="entry name" value="HAD_sf"/>
</dbReference>
<dbReference type="Gene3D" id="1.10.150.240">
    <property type="entry name" value="Putative phosphatase, domain 2"/>
    <property type="match status" value="1"/>
</dbReference>
<dbReference type="GO" id="GO:0050308">
    <property type="term" value="F:sugar-phosphatase activity"/>
    <property type="evidence" value="ECO:0000318"/>
    <property type="project" value="GO_Central"/>
</dbReference>
<dbReference type="PANTHER" id="PTHR43481">
    <property type="entry name" value="FRUCTOSE-1-PHOSPHATE PHOSPHATASE"/>
    <property type="match status" value="1"/>
</dbReference>
<dbReference type="PhylomeDB" id="A7RH82"/>
<dbReference type="HOGENOM" id="CLU_045011_13_3_1"/>
<sequence length="228" mass="25507">MAPERLTISEGVKGLVFDCDGTLLDTMPLHWRAWCKICDETGLRFNKEDFYVLAGVPGKKIIDVLARQQGVVLDPLEVYESKRKYFLSELASVSPIQCVLKYVHEARKRGIPVAVASGSSKKQVEKALKDTGILELFDVILGNEDYTNHKPHPDAFLTAAKYLGVAAKDCWGFEDTDIGLESIRRAGFGNAVDVRLFAEYPDKRPSDNKDITQLIETSRKLRRAFTIG</sequence>
<evidence type="ECO:0000313" key="1">
    <source>
        <dbReference type="EMBL" id="EDO49177.1"/>
    </source>
</evidence>
<keyword evidence="2" id="KW-1185">Reference proteome</keyword>
<dbReference type="STRING" id="45351.A7RH82"/>
<organism evidence="1 2">
    <name type="scientific">Nematostella vectensis</name>
    <name type="common">Starlet sea anemone</name>
    <dbReference type="NCBI Taxonomy" id="45351"/>
    <lineage>
        <taxon>Eukaryota</taxon>
        <taxon>Metazoa</taxon>
        <taxon>Cnidaria</taxon>
        <taxon>Anthozoa</taxon>
        <taxon>Hexacorallia</taxon>
        <taxon>Actiniaria</taxon>
        <taxon>Edwardsiidae</taxon>
        <taxon>Nematostella</taxon>
    </lineage>
</organism>
<dbReference type="InterPro" id="IPR051806">
    <property type="entry name" value="HAD-like_SPP"/>
</dbReference>
<name>A7RH82_NEMVE</name>
<gene>
    <name evidence="1" type="ORF">NEMVEDRAFT_v1g238249</name>
</gene>
<dbReference type="EMBL" id="DS469510">
    <property type="protein sequence ID" value="EDO49177.1"/>
    <property type="molecule type" value="Genomic_DNA"/>
</dbReference>
<dbReference type="InterPro" id="IPR006439">
    <property type="entry name" value="HAD-SF_hydro_IA"/>
</dbReference>
<dbReference type="NCBIfam" id="TIGR01509">
    <property type="entry name" value="HAD-SF-IA-v3"/>
    <property type="match status" value="1"/>
</dbReference>
<dbReference type="Pfam" id="PF13419">
    <property type="entry name" value="HAD_2"/>
    <property type="match status" value="1"/>
</dbReference>
<dbReference type="OrthoDB" id="40579at2759"/>
<dbReference type="InterPro" id="IPR041492">
    <property type="entry name" value="HAD_2"/>
</dbReference>
<dbReference type="SFLD" id="SFLDS00003">
    <property type="entry name" value="Haloacid_Dehalogenase"/>
    <property type="match status" value="1"/>
</dbReference>
<dbReference type="eggNOG" id="KOG2914">
    <property type="taxonomic scope" value="Eukaryota"/>
</dbReference>
<dbReference type="FunFam" id="1.10.150.240:FF:000002">
    <property type="entry name" value="Fructose-1-phosphate/6-phosphogluconate phosphatase"/>
    <property type="match status" value="1"/>
</dbReference>
<dbReference type="OMA" id="FTHEQNE"/>
<dbReference type="InParanoid" id="A7RH82"/>
<dbReference type="Gene3D" id="3.40.50.1000">
    <property type="entry name" value="HAD superfamily/HAD-like"/>
    <property type="match status" value="1"/>
</dbReference>
<proteinExistence type="predicted"/>
<dbReference type="CDD" id="cd07505">
    <property type="entry name" value="HAD_BPGM-like"/>
    <property type="match status" value="1"/>
</dbReference>
<dbReference type="AlphaFoldDB" id="A7RH82"/>
<dbReference type="PRINTS" id="PR00413">
    <property type="entry name" value="HADHALOGNASE"/>
</dbReference>
<dbReference type="InterPro" id="IPR023198">
    <property type="entry name" value="PGP-like_dom2"/>
</dbReference>
<protein>
    <submittedName>
        <fullName evidence="1">Uncharacterized protein</fullName>
    </submittedName>
</protein>
<dbReference type="KEGG" id="nve:5521455"/>
<dbReference type="InterPro" id="IPR036412">
    <property type="entry name" value="HAD-like_sf"/>
</dbReference>
<evidence type="ECO:0000313" key="2">
    <source>
        <dbReference type="Proteomes" id="UP000001593"/>
    </source>
</evidence>
<dbReference type="Proteomes" id="UP000001593">
    <property type="component" value="Unassembled WGS sequence"/>
</dbReference>
<dbReference type="GO" id="GO:0005975">
    <property type="term" value="P:carbohydrate metabolic process"/>
    <property type="evidence" value="ECO:0000318"/>
    <property type="project" value="GO_Central"/>
</dbReference>
<dbReference type="PANTHER" id="PTHR43481:SF4">
    <property type="entry name" value="GLYCEROL-1-PHOSPHATE PHOSPHOHYDROLASE 1-RELATED"/>
    <property type="match status" value="1"/>
</dbReference>
<dbReference type="SFLD" id="SFLDG01129">
    <property type="entry name" value="C1.5:_HAD__Beta-PGM__Phosphata"/>
    <property type="match status" value="1"/>
</dbReference>
<accession>A7RH82</accession>